<dbReference type="EMBL" id="LR215050">
    <property type="protein sequence ID" value="VEU83231.1"/>
    <property type="molecule type" value="Genomic_DNA"/>
</dbReference>
<dbReference type="InterPro" id="IPR042229">
    <property type="entry name" value="Listeria/Bacterioides_rpt_sf"/>
</dbReference>
<dbReference type="Gene3D" id="2.160.20.110">
    <property type="match status" value="13"/>
</dbReference>
<evidence type="ECO:0000256" key="1">
    <source>
        <dbReference type="ARBA" id="ARBA00004196"/>
    </source>
</evidence>
<dbReference type="InterPro" id="IPR002105">
    <property type="entry name" value="Dockerin_1_rpt"/>
</dbReference>
<dbReference type="Gene3D" id="2.60.40.4270">
    <property type="entry name" value="Listeria-Bacteroides repeat domain"/>
    <property type="match status" value="1"/>
</dbReference>
<dbReference type="Pfam" id="PF00404">
    <property type="entry name" value="Dockerin_1"/>
    <property type="match status" value="1"/>
</dbReference>
<dbReference type="STRING" id="1408416.GCA_000702765_00468"/>
<dbReference type="InterPro" id="IPR036439">
    <property type="entry name" value="Dockerin_dom_sf"/>
</dbReference>
<dbReference type="PROSITE" id="PS00018">
    <property type="entry name" value="EF_HAND_1"/>
    <property type="match status" value="1"/>
</dbReference>
<dbReference type="InterPro" id="IPR016134">
    <property type="entry name" value="Dockerin_dom"/>
</dbReference>
<feature type="domain" description="Dockerin" evidence="2">
    <location>
        <begin position="6057"/>
        <end position="6124"/>
    </location>
</feature>
<evidence type="ECO:0000313" key="3">
    <source>
        <dbReference type="EMBL" id="VEU83231.1"/>
    </source>
</evidence>
<dbReference type="KEGG" id="ahk:NCTC10172_01305"/>
<dbReference type="Pfam" id="PF09479">
    <property type="entry name" value="Flg_new"/>
    <property type="match status" value="2"/>
</dbReference>
<gene>
    <name evidence="3" type="ORF">NCTC10172_01305</name>
</gene>
<name>A0A449BLC0_9MOLU</name>
<reference evidence="3 4" key="1">
    <citation type="submission" date="2019-01" db="EMBL/GenBank/DDBJ databases">
        <authorList>
            <consortium name="Pathogen Informatics"/>
        </authorList>
    </citation>
    <scope>NUCLEOTIDE SEQUENCE [LARGE SCALE GENOMIC DNA]</scope>
    <source>
        <strain evidence="3 4">NCTC10172</strain>
    </source>
</reference>
<dbReference type="InterPro" id="IPR013378">
    <property type="entry name" value="InlB-like_B-rpt"/>
</dbReference>
<dbReference type="SUPFAM" id="SSF63446">
    <property type="entry name" value="Type I dockerin domain"/>
    <property type="match status" value="1"/>
</dbReference>
<protein>
    <submittedName>
        <fullName evidence="3">The GLUG motif</fullName>
    </submittedName>
</protein>
<accession>A0A449BLC0</accession>
<dbReference type="GO" id="GO:0030313">
    <property type="term" value="C:cell envelope"/>
    <property type="evidence" value="ECO:0007669"/>
    <property type="project" value="UniProtKB-SubCell"/>
</dbReference>
<dbReference type="PROSITE" id="PS51766">
    <property type="entry name" value="DOCKERIN"/>
    <property type="match status" value="1"/>
</dbReference>
<dbReference type="CDD" id="cd14256">
    <property type="entry name" value="Dockerin_I"/>
    <property type="match status" value="1"/>
</dbReference>
<dbReference type="RefSeq" id="WP_129614269.1">
    <property type="nucleotide sequence ID" value="NZ_LR215050.1"/>
</dbReference>
<dbReference type="GO" id="GO:0000272">
    <property type="term" value="P:polysaccharide catabolic process"/>
    <property type="evidence" value="ECO:0007669"/>
    <property type="project" value="InterPro"/>
</dbReference>
<sequence>MNKVNVKIRHVIFSLLLIVSLIAFIGMSQNAPRLEPDFIRREPYYATAFLSESGTSTNPYVIGSSDDMHELSRRVAAGERFTNKVFVLGADISELNLGNFKPIGTSSYPFEGTFDGSGVNFVLSISNTSSDYQGLFGYVRNATLENFSVSGTISGRSYVGSIVGFMATGGTIRNVYSTATVTASSNYAGGILGYLERGTVTNTYFRGEVLANYYAAGIVGGAYNTNTITNSYSAGKVSANSTAAGVVNEMDNRYNTRSNLYYDITVIADYVHKRNQKPSALASTQGITSEELFTSMQDRLGTAFTFVIIQENYGYYPQLKYFALHGNSIVRATSLEANTIYIGNGIGTEKRPFLIRTIDDIEILKSKILHGETFRGFHFKVADGRTVFNLGNFSPIGINGKPFYGSFDGNNVEFILSINTTADYQGLFGRYGHGTIKNLSISGSIKGGSYTGAVVGYKESGNITGVYNHATINGVSYVGGIAGYNLAGNIEIAYNNASVTASSNYAGGILGYIERGAVNNTYNRGEILSNYYAAGIVGGAYNTTTITNSYSAGLVSANSTAAGVVNEMDNRYNTRTNLYYDVSILVTYDQKRAYKPQILNHSYGVTSSQLLYGKEALKLPNNIWYFEEKSGSNAYYPQLIKFSTSEVTNIKKLSKESVTYDVEDGLGTKEYPFILRTKHDFDELSRKVKAGNTFLGFYFKIDDDIDEIDLEAIAPIGNTTYPFEGTFDGNGANLILSINNTSSDYQGLFGYIRNATLENFSISGSVSGRTYVGSVAGYMATGSTIKNVYSTANITASSNYAGGILGYLERGTVTNTYFRGEVLANYYAAGIVGGAYNSNTITNSYSAGKVSANSTAAGVVNEMDNRYNTRSNLYYDITVIANYDNKRTQKPSTDPSTQGLNSGEMYTKMKTRLGSGWVFLEPKDNYAYYPQLSVFESNDLEPIQVRSELSVRVDVEDGMGTQEYPFIIRTKEDLDNLKVMINKGNTYKGFYFKMDDGINQMELGNYSPIGINGKPFYGSFDGNNVEFILSINTTADYQGLFGRYGHGTIKNLSISGSIKGGSYTGAVVGYKESGNITGVYNHATINGVSYVGGIAGYNLAGNIEIAYNNASVTASSNYAGGILGYIERGAVNNTYNRGEILSNYYAAGIVGGAYNTTTITNSYSAGLVSANSTAAGVVNEMDNRYNTRTNLYYDVSILVTYDQKRAYKPQILNHSYGVTSSQLLYGKEALKLPNNIWYFEEKSGSNAYYPQLIKFSTSEVTNIKKLSKESVTYDVEDGLGTKEYPFILRTKHDFDELSRKVKAGNTFLGFYFKIDDDIDEIDLEAIAPIGNTTYPFEGTFDGNGANLILSINNTSSDYQGLFGYIRNATLENFSISGSVSGRTYVGSVAGYMATGSTIKNVYSTANITASSNYAGGILGYLERGTVTNTYFRGEVLANYYAAGIVGGAYNSNTITNSYSAGKVSANSTAAGVVNEMDNRYNTRSNLYYDITVIANYDNKRTQKPSTDPSTQGLNSGEMYTKMKTRLGSGWVFLEPKDNYAYYPQLSVFESNDLEPIQVRSELSVRVDVEDGMGTQEYPFIIRTKEDLDNLKVMINKGNTYKGFYFKMDDGINQMELGNYSPIGINGKPFYGSFDGNNVEFILSINTTADYQGLFGRYGHGTIKNLSISGSIKGGSYTGAVVGYKESGNITGVYNHATINGVSYVGGIAGYNLAGNIEIAYNNASVTASSNYAGGILGYIERGAVNNTYNRGEILSNYYAAGIVGGAYNTTTITNSYSAGLVSANSTAAGVVNEMDNRYNTRTNLYYDVSVLENYKNPRNQKPSITVGGQGLLKTSMFEDGLKNRGFSENFWVFTPIEGMYAYYPQLKIFNESQVEEVVSKSILSVRTNAFIGDGTKASPYLISTVQDLINLSSSIGKDFTADGVYYLVGSNISTFDLANTQFKPIGSEAYPFNGHFDGNYANFNLKLNNELDYQALFGSVGQNGSVKRLSVTGHVTGKNYIGSIVGKNEGLVEEVYAKTNIQGTSYVGGLIGRNEGTLRTAYFTGSIEANGSYIGGIAGENTYLIDETYVSASVLGQQYVGAILGYNLGEINKSYYNQTLITYLNPGKLSKPTYAVSNELDTFDVLGLEKEKMFTLNDMSLSSFNWMIKETTGMYNYFLQIKGFGNNVNATIKTNAQLSVRVIRFKAGEGTESNPYLIENEFDMKTLSDISKEETLDNIYFKVIDGVTQIDLSQSSLNFNPIGSSSKHFKGHFDGNHTSFILDFNRLTSDYLGLFGYIENAKIKNLTILGKIIGRDYIAALAGYALNSEINNVSNKAVVQGRSNIAGLIGYADQVKLNQVYNRGNIKGSTQQIGGILGYSVKSTLYNVYNDGLIEGNRLVGGLIGNAENQTKVTNAYNKNHVYGQQDYVGGLFGYINNGQLNQAYSAGYVRGKTYLGGLIGRMSGISTIKDAYYDETIIESDNTSLSKPTSAVSNLLNQETVRGVLKADLIGGAKLSLPSEFIFKENENLKAFYPELLVFYESENKVIRDDSYESTMTHIFAGEGTISSPYLIVNEFDMVTLSRMVKEGFNFKETYFKVRENKTNFNLTNESLDFEAIGSIGYPFEGIFDGNGANFELNIIKDLNDQGLFGYLGLEAVVKNLSVSGLIKGNNYVGLVAGRNFGQIDTVHVKGELYGKDNLGTIIGHNAGTLTNAYSISTIYGESIIGGLVGLNTGTIKNTYSATKISGKAHVGALIGINEGTLQMSAYNEEILQMFELTGYIKVTHASSNEENSMDVKALNFNQMYSGTLTDFTFDDSNTWVTKAASSFEVYYPQLKYFAGHKNANIVRNSLQSVTALRFKQGEGTEKDPYIIRNEDDMQAVSDLILSGQTLKGIYFKVDPKVSEINLDNLLRVYVPIGNENYKFEGNFDGSFVTFVINHTKTTYYEGIFGYIGKDGVVHNFSVEGSLKGTRFVGAIAGRNLGTILNVYNLAKITSTDAYAGGITGYNEGKITHAYNLGDVEVITYDYAGGISGFNTKNGVIENSFNRSLVKARYYVGGLIGYNQGNLFNSYAASKVTGEHHLGGAIGYQESGKVDKVYYDLSVQNVFNEKVVRALSNVEDSLYSKGVTTLSLTYQNENLFDENIYVFKLPDGFNGYYPELKIFKDHENEIVSQMSFDASKTNIYQGYGSENHPYFFMDQLDITYLEKLIKETKLINIYFKVFKEKETFNLNNFKTIGSIDHHFEGHIDFNQATLILNQQNGQDELALFHTLTKDGSLKNVNLTGTLLGKNYVAGLVLFNEGLIHDVTSTMTVKGKDYVGGIISINDGIVHDVFFKGKVESTGRYTAGIVSYQAKGDIYQVYNLGEISSTSNYVAGITAYNGLDAVIHTAFNDGKISTKENYAAGIATINFGFIENAYNANEVSANHYVAGIAATNEGHIKETYHYGNLIAKDYVAGIVVSNLGTVSLSYYDKESVVLKDFNLREVESAIFKEKDTIDVKGLFLKQMTGLQAIGNNDEQMDFNPDKYVLRDGFDFTSHYPELKYFNEHKSLTVRNDSYQSVLDQKLLGQGTKENPYIIYDGYDMLMINDFVIKGYTFKDKYFMVSPTVNLIDLSLTDLNYRPIGDAYNAFEGNFDGNKKTFILNMNLSEENLGIFHTLGKNAVVHDFKVTGTIIGLSYVGTVASRNEGYIYNIENYANVKSISINQRGGNSIGGIVSVNAGQLENVTNHGKIEGLGSFVGGIAGENDGSIKASYNKGIVSGPSIIGGITGINRKQIKHTYNMAQITATVSTVGGIAGENNYIIEESFNNGTIISNKDIAGGLVGLQSTTNAILQSVYNTAKVYAYQSLAGGIIGKLDNGLLIDSYQTESVYSQSQTGLIVGQFFNGNVSNSYYDLSILNNHNENNLFVGTKAFGDFNLLDTLTVKGLDHSRMIGLNSLNDNQIKFTNKALFVTKASFERYSYYVQIKFFTNHTNYDVVSDSILSVQTHTFKTGLGTETDPYIIKDEIDMILLSDTVNSGNTYKNTYFKVDPNKINFILSDQDNTYKFNPIGNKNFAFEGIFDGSYANFELDLQSNVDYQALFGHVGSNGSIKNLSVTGIITGKNYTASIIGKNLGKLETSYAKASVTGVDNTGGLVGYNEGIITNVYHNGRLLGRNYVGNISGYNKGTIKNTISYGVIYGENHVGTVIGYNEKGNVENNYYDLTVLSAYSNYQQFIKPTDAISNDKLSSNIGLVRMFMIGLDSLGTSQTKMNLDKEVWSNNYNIFDFNNYPQLKAFARHENQQVKNLSYESTRNELYTVTLDFMDEELTYERTVYVLKNEYYSLTKPFKYGHKLEGWYLNDGTKLTDDSGLSLKPFEFNENIHAFAKYELQSHKVRFIDGDGKIIDELEVLHGGKARASIQTPTKNKTSTKVYEFINWNFDFDTVILKSTDIYANYKEINRYFEVTYLDGDSKFFRTEKAEYDTELLLTSYIPTKTYDEFAYKFVGWDTVIIKVKENLIIYSIFESVPRYYEIRFHDSEGFIYQIQTIEYGSNLQNTDLKVTKQSTVSHDFIFTSWDKDLSFIDKNLDVYPIFEEKLREYEVKFIDGNGKLFESQKVKYGTYPKPIENEPRKASVGLVAYKFIGLDKAFELVTGPKTYYAVFEEIPRYSEVRFIDGNGKICFTTTTEYLFDSKLPEFIPSKAPTDKYAYTFVKWEDNYKEIREDTTVYAVFSEDLRPFTVTFLDGDGFIHETQIVRYGMNASAPTQPRKTPIGNIAYQFVSWDHSLSHITSDVTIKPSFIEVPRYYQVIFTDYTGELILKTEIVEYLEGATPPLVPERTHTNEKYEYVFTSWSEDITKIIQDIVVKPIYEERVKTYQITLVNGDEIQTLTLAHGSSYMLYEGKKTSTDKISYEFIGWKLNGNFVTELKNVTSNLTLYAEFNEVHHYFVVNFLDGNGELFEVVYVNKNEILQYPTKTPTKQKTADYIYVFKAWDKVLTIIEEDTTIYPIFDTYQRFNEVNFFDAYGNLIKSEIVEYGKAATLPAQPIKRETEMYRYEFQGWNKNISNIQRDTDVYPVYKELLREFSVNFYDGNNLVYQSFLVTYGTSINQNFETTKTPTSDTYFIFSYWDKPTDFITNDLNIYPIFEEVSRYYDVTFIYLDINEVETSLTLRVEYRKDAYDPRYDLPIILISDTKVKAIAGWDSELTNVKENRVIYAQYEIFDKYHEVRFFVDDTLVLNVLASYGEDITPSISPTKEQTVYERYKFIGWDKDLNYITSSMDVYAVFETLSNRLTITFLDGDGNIFDVLEVMYGTDLSNYDGIPEKRPTKEFTYMFIGWDKDLTWVERDLIVIPRFEEKVRYYQVIFLDQHGQTLKVETLAYGKRATAPTNYQVPLDDETYRYEARFNKPFDYITEDLIVELEIIKLLRLYQVTIYDALGEVYERLALPYGEEIILPTEMHKASSPQYNYIFIGWDNEELIVTKDTSFTPLFSESLRYYLVTYVDGDENIICEELVPYQGNGTIPGIIPTKIDNQMYRYEFRMWDKKPINITKDTTIYAVFNQYLKQYTVTFLDEFDNVILIQEVLYGQGAIEPSLELIPMKPSTNTFDYVYAGWDKQFNRITEDTVLRIRYLAVLRLYTYTFYDDDHTTILKEVKGQYGIEIIAPIVSDKRIGENVYRFVSWNKALDSYLERDVEFFAIYELKPSLYTVNFYDDNRNIISTQYIEHGKQAIAPNQPLKTQTDKYEYIFLAWSRSFERVEENLDIYPLYEERIRQFKVKFNYEKEVLLITKSYGESINVNELKIPTKLGHHFVKWDQSLTFITKDLEVNPIFEKNTYEIVYIVHDADSGAMEHQIVSYLEQVTLYKNLFKKKGYEFKGWKLTLDGDVVSYNDLETFTYTLTDNLYLYAHFEAIQFEVIYDSDGGTVLEKDFYTIEKGVAILPTPVKPNHIFIGWVLEDIILPEENLMRILNFGVEDKGTIVTEISEGLIGTIMLKARYQYNGYIRIKEAYQDINQLVYADVTSIIPIIERTNDENIVYFIGLKPNETLAEIKERIENPEFDFVDNKGNIITDLNQIVKTGISLIVRDQNYPEEILDEVILVLKGDINGDGKINSIDYNSILNHISNRVPIEKASLIAALINADDKVNVTDLNVLLNYINGKTNIFA</sequence>
<dbReference type="InterPro" id="IPR018247">
    <property type="entry name" value="EF_Hand_1_Ca_BS"/>
</dbReference>
<evidence type="ECO:0000313" key="4">
    <source>
        <dbReference type="Proteomes" id="UP000290909"/>
    </source>
</evidence>
<proteinExistence type="predicted"/>
<keyword evidence="4" id="KW-1185">Reference proteome</keyword>
<dbReference type="Proteomes" id="UP000290909">
    <property type="component" value="Chromosome"/>
</dbReference>
<organism evidence="3 4">
    <name type="scientific">Acholeplasma hippikon</name>
    <dbReference type="NCBI Taxonomy" id="264636"/>
    <lineage>
        <taxon>Bacteria</taxon>
        <taxon>Bacillati</taxon>
        <taxon>Mycoplasmatota</taxon>
        <taxon>Mollicutes</taxon>
        <taxon>Acholeplasmatales</taxon>
        <taxon>Acholeplasmataceae</taxon>
        <taxon>Acholeplasma</taxon>
    </lineage>
</organism>
<comment type="subcellular location">
    <subcellularLocation>
        <location evidence="1">Cell envelope</location>
    </subcellularLocation>
</comment>
<evidence type="ECO:0000259" key="2">
    <source>
        <dbReference type="PROSITE" id="PS51766"/>
    </source>
</evidence>
<dbReference type="GO" id="GO:0004553">
    <property type="term" value="F:hydrolase activity, hydrolyzing O-glycosyl compounds"/>
    <property type="evidence" value="ECO:0007669"/>
    <property type="project" value="InterPro"/>
</dbReference>
<dbReference type="Gene3D" id="1.10.1330.10">
    <property type="entry name" value="Dockerin domain"/>
    <property type="match status" value="1"/>
</dbReference>